<feature type="domain" description="Disease resistance protein winged helix" evidence="9">
    <location>
        <begin position="433"/>
        <end position="506"/>
    </location>
</feature>
<dbReference type="InterPro" id="IPR002182">
    <property type="entry name" value="NB-ARC"/>
</dbReference>
<dbReference type="InterPro" id="IPR027417">
    <property type="entry name" value="P-loop_NTPase"/>
</dbReference>
<dbReference type="PRINTS" id="PR00364">
    <property type="entry name" value="DISEASERSIST"/>
</dbReference>
<dbReference type="FunFam" id="1.10.10.10:FF:000322">
    <property type="entry name" value="Probable disease resistance protein At1g63360"/>
    <property type="match status" value="1"/>
</dbReference>
<gene>
    <name evidence="11" type="ORF">CFOL_v3_17031</name>
</gene>
<dbReference type="Gene3D" id="1.20.5.4130">
    <property type="match status" value="1"/>
</dbReference>
<dbReference type="InParanoid" id="A0A1Q3C004"/>
<dbReference type="Gene3D" id="1.10.8.430">
    <property type="entry name" value="Helical domain of apoptotic protease-activating factors"/>
    <property type="match status" value="1"/>
</dbReference>
<dbReference type="Pfam" id="PF00931">
    <property type="entry name" value="NB-ARC"/>
    <property type="match status" value="1"/>
</dbReference>
<evidence type="ECO:0000256" key="2">
    <source>
        <dbReference type="ARBA" id="ARBA00022737"/>
    </source>
</evidence>
<dbReference type="InterPro" id="IPR056789">
    <property type="entry name" value="LRR_R13L1-DRL21"/>
</dbReference>
<feature type="domain" description="NB-ARC" evidence="7">
    <location>
        <begin position="176"/>
        <end position="349"/>
    </location>
</feature>
<reference evidence="12" key="1">
    <citation type="submission" date="2016-04" db="EMBL/GenBank/DDBJ databases">
        <title>Cephalotus genome sequencing.</title>
        <authorList>
            <person name="Fukushima K."/>
            <person name="Hasebe M."/>
            <person name="Fang X."/>
        </authorList>
    </citation>
    <scope>NUCLEOTIDE SEQUENCE [LARGE SCALE GENOMIC DNA]</scope>
    <source>
        <strain evidence="12">cv. St1</strain>
    </source>
</reference>
<feature type="domain" description="Disease resistance N-terminal" evidence="8">
    <location>
        <begin position="11"/>
        <end position="96"/>
    </location>
</feature>
<dbReference type="Gene3D" id="1.10.10.10">
    <property type="entry name" value="Winged helix-like DNA-binding domain superfamily/Winged helix DNA-binding domain"/>
    <property type="match status" value="1"/>
</dbReference>
<keyword evidence="2" id="KW-0677">Repeat</keyword>
<dbReference type="SUPFAM" id="SSF52540">
    <property type="entry name" value="P-loop containing nucleoside triphosphate hydrolases"/>
    <property type="match status" value="1"/>
</dbReference>
<dbReference type="AlphaFoldDB" id="A0A1Q3C004"/>
<organism evidence="11 12">
    <name type="scientific">Cephalotus follicularis</name>
    <name type="common">Albany pitcher plant</name>
    <dbReference type="NCBI Taxonomy" id="3775"/>
    <lineage>
        <taxon>Eukaryota</taxon>
        <taxon>Viridiplantae</taxon>
        <taxon>Streptophyta</taxon>
        <taxon>Embryophyta</taxon>
        <taxon>Tracheophyta</taxon>
        <taxon>Spermatophyta</taxon>
        <taxon>Magnoliopsida</taxon>
        <taxon>eudicotyledons</taxon>
        <taxon>Gunneridae</taxon>
        <taxon>Pentapetalae</taxon>
        <taxon>rosids</taxon>
        <taxon>fabids</taxon>
        <taxon>Oxalidales</taxon>
        <taxon>Cephalotaceae</taxon>
        <taxon>Cephalotus</taxon>
    </lineage>
</organism>
<evidence type="ECO:0000313" key="11">
    <source>
        <dbReference type="EMBL" id="GAV73547.1"/>
    </source>
</evidence>
<comment type="caution">
    <text evidence="11">The sequence shown here is derived from an EMBL/GenBank/DDBJ whole genome shotgun (WGS) entry which is preliminary data.</text>
</comment>
<keyword evidence="4" id="KW-0611">Plant defense</keyword>
<evidence type="ECO:0000259" key="7">
    <source>
        <dbReference type="Pfam" id="PF00931"/>
    </source>
</evidence>
<evidence type="ECO:0000313" key="12">
    <source>
        <dbReference type="Proteomes" id="UP000187406"/>
    </source>
</evidence>
<feature type="domain" description="R13L1/DRL21-like LRR repeat region" evidence="10">
    <location>
        <begin position="975"/>
        <end position="1033"/>
    </location>
</feature>
<dbReference type="Proteomes" id="UP000187406">
    <property type="component" value="Unassembled WGS sequence"/>
</dbReference>
<dbReference type="InterPro" id="IPR038005">
    <property type="entry name" value="RX-like_CC"/>
</dbReference>
<dbReference type="InterPro" id="IPR036388">
    <property type="entry name" value="WH-like_DNA-bd_sf"/>
</dbReference>
<dbReference type="InterPro" id="IPR041118">
    <property type="entry name" value="Rx_N"/>
</dbReference>
<dbReference type="STRING" id="3775.A0A1Q3C004"/>
<evidence type="ECO:0000256" key="1">
    <source>
        <dbReference type="ARBA" id="ARBA00022614"/>
    </source>
</evidence>
<dbReference type="OrthoDB" id="1896560at2759"/>
<evidence type="ECO:0000256" key="6">
    <source>
        <dbReference type="SAM" id="MobiDB-lite"/>
    </source>
</evidence>
<keyword evidence="12" id="KW-1185">Reference proteome</keyword>
<keyword evidence="3" id="KW-0547">Nucleotide-binding</keyword>
<dbReference type="CDD" id="cd14798">
    <property type="entry name" value="RX-CC_like"/>
    <property type="match status" value="1"/>
</dbReference>
<proteinExistence type="predicted"/>
<sequence>MTELLNFAAEEILTKLLSIATEEIGAALGVKGDLQKLKGKLESIQMFLNDASNRQISETSIREWLKKLQTVAYKAEDVLDEFAFEHLRRKLELQNRMSSKARNCLSLSNPVGFRFKMAHEVKRVNKMLNDIYTEASTTLNLEAKIVREKTSSHREESNRPQQTQSSPGDKLVLGRDADISHVVNTLTSSNQENLSIVTIVGLPGLGKTTLAQKVFQEVVESEPKCFDAGMWVCLSGIYEVDELLNQMIESLTKKGSAMSNIDGMVGHLKEKLEKKKFLLVLDDVWKENIAKWESMRNSLLGIGGLKGSKILVTTRNDEVRSLMGAFHTHPLAGLSFHDGWHMFEDKAFARGGAKRTHKLEEIGKEIVKKCKGVPLAIDAIGGSLRSKNEQQWSSVLEAPIWNSVEDTIEPVLKFSFDNLPSQSLKQCFAYCSIFPEDFLIKKDKLIQLWMAQGYLQPAPGSKMTMEDKGNNNFNVLWWNSFFQDVKMDDNRNIIECKMHDLVRDLAIKVSASECFILEAKKENVSEEVCHLWLKSRGEKKPKISKECARKVRTLFSEIDVLDGKSLRFKSLRALSLYGADIKALPGDSIKKLIHLRYFDLSGAEIVRFPSSFAKLYNLQTLIITNCLSLIELPTLGQLPYLKILEIREAENLKCIGPEFYSNTAKAGNSSERTEPPNLFPSLIRFELGGMPNLEDWSEALPRAAGMVFPCLKELIIVKCPKLKSAPSHFPSLEKLKMDEIRSGVPLTMICSKVTTLTSVEITNVPQLTILPKGIWLKNKNFESITIFDCKELISIVDQDLESQRSSLRIVNIKRCGKLSYLWKGSYTHTSLESFEVMSCDSLTDIPSFDGFASLRLVRIRQCKGITEISNGMRSCRSLEYFLIRGCSNLVSVQADDLQDSNSLVLLSIRACLKLENFPDKCLGYSTRLKELWVGGFSQKVKQFPGLNSISASLERLALVGWNSLRSMPAQVPQLTSLKELIIEGFGGVAALPDWVGNLSSLESLQISYCWNLKFFPASMTGLTKLKSLHVTHCPNLEERCKQETGTEWNKISHIRTRRFVSQFSLSNLPATTETKYTILVERSI</sequence>
<dbReference type="InterPro" id="IPR058922">
    <property type="entry name" value="WHD_DRP"/>
</dbReference>
<dbReference type="SUPFAM" id="SSF52058">
    <property type="entry name" value="L domain-like"/>
    <property type="match status" value="2"/>
</dbReference>
<dbReference type="GO" id="GO:0051707">
    <property type="term" value="P:response to other organism"/>
    <property type="evidence" value="ECO:0007669"/>
    <property type="project" value="UniProtKB-ARBA"/>
</dbReference>
<evidence type="ECO:0000256" key="3">
    <source>
        <dbReference type="ARBA" id="ARBA00022741"/>
    </source>
</evidence>
<dbReference type="Gene3D" id="3.80.10.10">
    <property type="entry name" value="Ribonuclease Inhibitor"/>
    <property type="match status" value="3"/>
</dbReference>
<feature type="region of interest" description="Disordered" evidence="6">
    <location>
        <begin position="148"/>
        <end position="171"/>
    </location>
</feature>
<name>A0A1Q3C004_CEPFO</name>
<dbReference type="GO" id="GO:0043531">
    <property type="term" value="F:ADP binding"/>
    <property type="evidence" value="ECO:0007669"/>
    <property type="project" value="InterPro"/>
</dbReference>
<feature type="compositionally biased region" description="Basic and acidic residues" evidence="6">
    <location>
        <begin position="148"/>
        <end position="158"/>
    </location>
</feature>
<accession>A0A1Q3C004</accession>
<keyword evidence="5" id="KW-0067">ATP-binding</keyword>
<dbReference type="EMBL" id="BDDD01001117">
    <property type="protein sequence ID" value="GAV73547.1"/>
    <property type="molecule type" value="Genomic_DNA"/>
</dbReference>
<evidence type="ECO:0000256" key="4">
    <source>
        <dbReference type="ARBA" id="ARBA00022821"/>
    </source>
</evidence>
<evidence type="ECO:0000259" key="10">
    <source>
        <dbReference type="Pfam" id="PF25019"/>
    </source>
</evidence>
<dbReference type="Pfam" id="PF23559">
    <property type="entry name" value="WHD_DRP"/>
    <property type="match status" value="1"/>
</dbReference>
<dbReference type="InterPro" id="IPR032675">
    <property type="entry name" value="LRR_dom_sf"/>
</dbReference>
<dbReference type="GO" id="GO:0005524">
    <property type="term" value="F:ATP binding"/>
    <property type="evidence" value="ECO:0007669"/>
    <property type="project" value="UniProtKB-KW"/>
</dbReference>
<evidence type="ECO:0000259" key="9">
    <source>
        <dbReference type="Pfam" id="PF23559"/>
    </source>
</evidence>
<evidence type="ECO:0000256" key="5">
    <source>
        <dbReference type="ARBA" id="ARBA00022840"/>
    </source>
</evidence>
<dbReference type="GO" id="GO:0006952">
    <property type="term" value="P:defense response"/>
    <property type="evidence" value="ECO:0007669"/>
    <property type="project" value="UniProtKB-KW"/>
</dbReference>
<dbReference type="InterPro" id="IPR042197">
    <property type="entry name" value="Apaf_helical"/>
</dbReference>
<dbReference type="Pfam" id="PF25019">
    <property type="entry name" value="LRR_R13L1-DRL21"/>
    <property type="match status" value="1"/>
</dbReference>
<keyword evidence="1" id="KW-0433">Leucine-rich repeat</keyword>
<dbReference type="Pfam" id="PF18052">
    <property type="entry name" value="Rx_N"/>
    <property type="match status" value="1"/>
</dbReference>
<dbReference type="PANTHER" id="PTHR36766:SF70">
    <property type="entry name" value="DISEASE RESISTANCE PROTEIN RGA4"/>
    <property type="match status" value="1"/>
</dbReference>
<dbReference type="PANTHER" id="PTHR36766">
    <property type="entry name" value="PLANT BROAD-SPECTRUM MILDEW RESISTANCE PROTEIN RPW8"/>
    <property type="match status" value="1"/>
</dbReference>
<protein>
    <submittedName>
        <fullName evidence="11">NB-ARC domain-containing protein</fullName>
    </submittedName>
</protein>
<dbReference type="Gene3D" id="3.40.50.300">
    <property type="entry name" value="P-loop containing nucleotide triphosphate hydrolases"/>
    <property type="match status" value="1"/>
</dbReference>
<evidence type="ECO:0000259" key="8">
    <source>
        <dbReference type="Pfam" id="PF18052"/>
    </source>
</evidence>